<dbReference type="InterPro" id="IPR036907">
    <property type="entry name" value="5'-Nucleotdase_C_sf"/>
</dbReference>
<dbReference type="GO" id="GO:0000166">
    <property type="term" value="F:nucleotide binding"/>
    <property type="evidence" value="ECO:0007669"/>
    <property type="project" value="UniProtKB-KW"/>
</dbReference>
<dbReference type="GO" id="GO:0009166">
    <property type="term" value="P:nucleotide catabolic process"/>
    <property type="evidence" value="ECO:0007669"/>
    <property type="project" value="InterPro"/>
</dbReference>
<dbReference type="PRINTS" id="PR01607">
    <property type="entry name" value="APYRASEFAMLY"/>
</dbReference>
<dbReference type="GO" id="GO:0046872">
    <property type="term" value="F:metal ion binding"/>
    <property type="evidence" value="ECO:0007669"/>
    <property type="project" value="UniProtKB-KW"/>
</dbReference>
<dbReference type="EMBL" id="LNQE01000042">
    <property type="protein sequence ID" value="KUG29754.1"/>
    <property type="molecule type" value="Genomic_DNA"/>
</dbReference>
<dbReference type="GO" id="GO:0008253">
    <property type="term" value="F:5'-nucleotidase activity"/>
    <property type="evidence" value="ECO:0007669"/>
    <property type="project" value="UniProtKB-EC"/>
</dbReference>
<evidence type="ECO:0000256" key="2">
    <source>
        <dbReference type="ARBA" id="ARBA00022729"/>
    </source>
</evidence>
<dbReference type="InterPro" id="IPR006179">
    <property type="entry name" value="5_nucleotidase/apyrase"/>
</dbReference>
<keyword evidence="1" id="KW-0479">Metal-binding</keyword>
<dbReference type="PANTHER" id="PTHR11575">
    <property type="entry name" value="5'-NUCLEOTIDASE-RELATED"/>
    <property type="match status" value="1"/>
</dbReference>
<dbReference type="PROSITE" id="PS00785">
    <property type="entry name" value="5_NUCLEOTIDASE_1"/>
    <property type="match status" value="1"/>
</dbReference>
<comment type="caution">
    <text evidence="7">The sequence shown here is derived from an EMBL/GenBank/DDBJ whole genome shotgun (WGS) entry which is preliminary data.</text>
</comment>
<dbReference type="InterPro" id="IPR029052">
    <property type="entry name" value="Metallo-depent_PP-like"/>
</dbReference>
<keyword evidence="3" id="KW-0547">Nucleotide-binding</keyword>
<evidence type="ECO:0000259" key="5">
    <source>
        <dbReference type="Pfam" id="PF00149"/>
    </source>
</evidence>
<dbReference type="SUPFAM" id="SSF55816">
    <property type="entry name" value="5'-nucleotidase (syn. UDP-sugar hydrolase), C-terminal domain"/>
    <property type="match status" value="1"/>
</dbReference>
<feature type="domain" description="Calcineurin-like phosphoesterase" evidence="5">
    <location>
        <begin position="51"/>
        <end position="268"/>
    </location>
</feature>
<evidence type="ECO:0000256" key="4">
    <source>
        <dbReference type="ARBA" id="ARBA00022801"/>
    </source>
</evidence>
<proteinExistence type="predicted"/>
<keyword evidence="4 7" id="KW-0378">Hydrolase</keyword>
<name>A0A0W8G9F3_9ZZZZ</name>
<dbReference type="Pfam" id="PF02872">
    <property type="entry name" value="5_nucleotid_C"/>
    <property type="match status" value="1"/>
</dbReference>
<protein>
    <submittedName>
        <fullName evidence="7">5'-nucleotidase</fullName>
        <ecNumber evidence="7">3.1.3.5</ecNumber>
    </submittedName>
</protein>
<evidence type="ECO:0000313" key="7">
    <source>
        <dbReference type="EMBL" id="KUG29754.1"/>
    </source>
</evidence>
<dbReference type="AlphaFoldDB" id="A0A0W8G9F3"/>
<dbReference type="Pfam" id="PF00149">
    <property type="entry name" value="Metallophos"/>
    <property type="match status" value="1"/>
</dbReference>
<dbReference type="InterPro" id="IPR008334">
    <property type="entry name" value="5'-Nucleotdase_C"/>
</dbReference>
<reference evidence="7" key="1">
    <citation type="journal article" date="2015" name="Proc. Natl. Acad. Sci. U.S.A.">
        <title>Networks of energetic and metabolic interactions define dynamics in microbial communities.</title>
        <authorList>
            <person name="Embree M."/>
            <person name="Liu J.K."/>
            <person name="Al-Bassam M.M."/>
            <person name="Zengler K."/>
        </authorList>
    </citation>
    <scope>NUCLEOTIDE SEQUENCE</scope>
</reference>
<evidence type="ECO:0000256" key="3">
    <source>
        <dbReference type="ARBA" id="ARBA00022741"/>
    </source>
</evidence>
<keyword evidence="2" id="KW-0732">Signal</keyword>
<dbReference type="InterPro" id="IPR004843">
    <property type="entry name" value="Calcineurin-like_PHP"/>
</dbReference>
<feature type="domain" description="5'-Nucleotidase C-terminal" evidence="6">
    <location>
        <begin position="366"/>
        <end position="523"/>
    </location>
</feature>
<organism evidence="7">
    <name type="scientific">hydrocarbon metagenome</name>
    <dbReference type="NCBI Taxonomy" id="938273"/>
    <lineage>
        <taxon>unclassified sequences</taxon>
        <taxon>metagenomes</taxon>
        <taxon>ecological metagenomes</taxon>
    </lineage>
</organism>
<accession>A0A0W8G9F3</accession>
<dbReference type="PANTHER" id="PTHR11575:SF24">
    <property type="entry name" value="5'-NUCLEOTIDASE"/>
    <property type="match status" value="1"/>
</dbReference>
<dbReference type="FunFam" id="3.60.21.10:FF:000020">
    <property type="entry name" value="NT5E isoform 4"/>
    <property type="match status" value="1"/>
</dbReference>
<dbReference type="InterPro" id="IPR006146">
    <property type="entry name" value="5'-Nucleotdase_CS"/>
</dbReference>
<dbReference type="SUPFAM" id="SSF56300">
    <property type="entry name" value="Metallo-dependent phosphatases"/>
    <property type="match status" value="1"/>
</dbReference>
<dbReference type="Gene3D" id="3.60.21.10">
    <property type="match status" value="1"/>
</dbReference>
<evidence type="ECO:0000256" key="1">
    <source>
        <dbReference type="ARBA" id="ARBA00022723"/>
    </source>
</evidence>
<sequence>MFLSPAPRRLGRPYSRIPAAILPTLLGMLVLALAPAVSARAGQAGQADFALTILHTNDVHAHIADFDALGQDCTPEKEAQNKCLGGAARLATAIGQARAAGGNTLLLDAGDWFQGTLVFSRFKDEAVGKVASRLGYQAMAPGNHEFDDGPAVLARFLSGVPFPVLACNLDASAEPLLAGKIPPSAILDVGGRAVGVVGVANEDTAILSSPGPNVRLSPAEEPLRAAVAELTGKGVNIIVAVSHAGFERDKALAATVAGLDVIVGGHSHLLLSNSAPDAVGPYPLRISGPEGDTACVVTAGYWGKYLGALDVRFDAAGRVVEATGDTRPMDAGVAKDPGMAAVVAAYEERLAPFRATAVGSLDLVLPLTRADCRGGECLIGDMAAEAMLEAAGKYDARAVLLNAGSIRAGLPAGEVTLGAVLTAFPFGNTLVVCDLLGADLLAALEHGVSLAHDPMGSGTGRFPQVAGLRYVFDPDREAGSRILSAGIRDAAGKFGPVDPAATYRVAVSDYLSRGGDGYSVLKDRARNMVLDGRTMDEMVAGYLTAHSPLRVEMDGRIEKKRPHP</sequence>
<dbReference type="Gene3D" id="3.90.780.10">
    <property type="entry name" value="5'-Nucleotidase, C-terminal domain"/>
    <property type="match status" value="1"/>
</dbReference>
<gene>
    <name evidence="7" type="ORF">ASZ90_000349</name>
</gene>
<evidence type="ECO:0000259" key="6">
    <source>
        <dbReference type="Pfam" id="PF02872"/>
    </source>
</evidence>
<dbReference type="EC" id="3.1.3.5" evidence="7"/>